<dbReference type="OrthoDB" id="1110386at2759"/>
<keyword evidence="5" id="KW-1185">Reference proteome</keyword>
<dbReference type="GO" id="GO:0008270">
    <property type="term" value="F:zinc ion binding"/>
    <property type="evidence" value="ECO:0007669"/>
    <property type="project" value="UniProtKB-KW"/>
</dbReference>
<comment type="caution">
    <text evidence="4">The sequence shown here is derived from an EMBL/GenBank/DDBJ whole genome shotgun (WGS) entry which is preliminary data.</text>
</comment>
<dbReference type="PANTHER" id="PTHR47481">
    <property type="match status" value="1"/>
</dbReference>
<dbReference type="InterPro" id="IPR001878">
    <property type="entry name" value="Znf_CCHC"/>
</dbReference>
<dbReference type="Proteomes" id="UP000467841">
    <property type="component" value="Unassembled WGS sequence"/>
</dbReference>
<name>A0A6D2KR20_9BRAS</name>
<protein>
    <recommendedName>
        <fullName evidence="3">CCHC-type domain-containing protein</fullName>
    </recommendedName>
</protein>
<proteinExistence type="predicted"/>
<evidence type="ECO:0000313" key="5">
    <source>
        <dbReference type="Proteomes" id="UP000467841"/>
    </source>
</evidence>
<feature type="region of interest" description="Disordered" evidence="2">
    <location>
        <begin position="228"/>
        <end position="265"/>
    </location>
</feature>
<feature type="region of interest" description="Disordered" evidence="2">
    <location>
        <begin position="279"/>
        <end position="301"/>
    </location>
</feature>
<gene>
    <name evidence="4" type="ORF">MERR_LOCUS42061</name>
</gene>
<sequence length="321" mass="35507">MTSSAETVDSTQNILNVNMSNVTKLNSSNYLMWSLQVHALLDGYDLAGYLDGSTPTPAATLTTNEVVSTNPAYTKWNRQDKLIFSGILGAISQTIQPMFSKSKTSAEIWTTLTSIYAKPSRGHVKQLKQQIKQFSKGDKTIDAYIHGLTTRFDQLALLGKPIEHEDQIEFILEGLPDDYKPVVEQIEGRDLAPSIVEVHEKLLTREAKLLAASSSLAVTPISANMANTRPKQFHGKQPQQQRSAPTWQNTSNSNYQRQDGQAPRGYQGRCQLCGVQGHSAKRCPQLPNQPPLIPRGMMNQSYRPWQPRANLAIGSSSPADT</sequence>
<feature type="domain" description="CCHC-type" evidence="3">
    <location>
        <begin position="269"/>
        <end position="285"/>
    </location>
</feature>
<keyword evidence="1" id="KW-0862">Zinc</keyword>
<reference evidence="4" key="1">
    <citation type="submission" date="2020-01" db="EMBL/GenBank/DDBJ databases">
        <authorList>
            <person name="Mishra B."/>
        </authorList>
    </citation>
    <scope>NUCLEOTIDE SEQUENCE [LARGE SCALE GENOMIC DNA]</scope>
</reference>
<feature type="compositionally biased region" description="Polar residues" evidence="2">
    <location>
        <begin position="237"/>
        <end position="259"/>
    </location>
</feature>
<accession>A0A6D2KR20</accession>
<dbReference type="GO" id="GO:0003676">
    <property type="term" value="F:nucleic acid binding"/>
    <property type="evidence" value="ECO:0007669"/>
    <property type="project" value="InterPro"/>
</dbReference>
<organism evidence="4 5">
    <name type="scientific">Microthlaspi erraticum</name>
    <dbReference type="NCBI Taxonomy" id="1685480"/>
    <lineage>
        <taxon>Eukaryota</taxon>
        <taxon>Viridiplantae</taxon>
        <taxon>Streptophyta</taxon>
        <taxon>Embryophyta</taxon>
        <taxon>Tracheophyta</taxon>
        <taxon>Spermatophyta</taxon>
        <taxon>Magnoliopsida</taxon>
        <taxon>eudicotyledons</taxon>
        <taxon>Gunneridae</taxon>
        <taxon>Pentapetalae</taxon>
        <taxon>rosids</taxon>
        <taxon>malvids</taxon>
        <taxon>Brassicales</taxon>
        <taxon>Brassicaceae</taxon>
        <taxon>Coluteocarpeae</taxon>
        <taxon>Microthlaspi</taxon>
    </lineage>
</organism>
<keyword evidence="1" id="KW-0863">Zinc-finger</keyword>
<dbReference type="SUPFAM" id="SSF57756">
    <property type="entry name" value="Retrovirus zinc finger-like domains"/>
    <property type="match status" value="1"/>
</dbReference>
<dbReference type="InterPro" id="IPR036875">
    <property type="entry name" value="Znf_CCHC_sf"/>
</dbReference>
<dbReference type="EMBL" id="CACVBM020001595">
    <property type="protein sequence ID" value="CAA7054825.1"/>
    <property type="molecule type" value="Genomic_DNA"/>
</dbReference>
<evidence type="ECO:0000259" key="3">
    <source>
        <dbReference type="PROSITE" id="PS50158"/>
    </source>
</evidence>
<dbReference type="PROSITE" id="PS50158">
    <property type="entry name" value="ZF_CCHC"/>
    <property type="match status" value="1"/>
</dbReference>
<keyword evidence="1" id="KW-0479">Metal-binding</keyword>
<evidence type="ECO:0000256" key="1">
    <source>
        <dbReference type="PROSITE-ProRule" id="PRU00047"/>
    </source>
</evidence>
<evidence type="ECO:0000313" key="4">
    <source>
        <dbReference type="EMBL" id="CAA7054825.1"/>
    </source>
</evidence>
<evidence type="ECO:0000256" key="2">
    <source>
        <dbReference type="SAM" id="MobiDB-lite"/>
    </source>
</evidence>
<dbReference type="AlphaFoldDB" id="A0A6D2KR20"/>
<dbReference type="PANTHER" id="PTHR47481:SF22">
    <property type="entry name" value="RETROTRANSPOSON GAG DOMAIN-CONTAINING PROTEIN"/>
    <property type="match status" value="1"/>
</dbReference>
<dbReference type="Pfam" id="PF14223">
    <property type="entry name" value="Retrotran_gag_2"/>
    <property type="match status" value="1"/>
</dbReference>